<dbReference type="PANTHER" id="PTHR34047:SF8">
    <property type="entry name" value="PROTEIN YKFC"/>
    <property type="match status" value="1"/>
</dbReference>
<reference evidence="2" key="1">
    <citation type="journal article" date="2016" name="BMC Biol.">
        <title>Parallel evolution of highly conserved plastid genome architecture in red seaweeds and seed plants.</title>
        <authorList>
            <person name="Lee J."/>
            <person name="Cho C.H."/>
            <person name="Park S.I."/>
            <person name="Choi J.W."/>
            <person name="Song H.S."/>
            <person name="West J.A."/>
            <person name="Bhattacharya D."/>
            <person name="Yoon H.S."/>
        </authorList>
    </citation>
    <scope>NUCLEOTIDE SEQUENCE</scope>
</reference>
<sequence length="475" mass="55666">MLKYHTDTIDRLHLESYMKFNDLSWIEVIQSVKMCQKRIYGLSRIGNIVEVRNIQKKLFINKKACLLAIRCVLNRNVQYQLRLKKTNSDFLFVDPHILSCTTHINRFIDENQKVIVNLVIHELVLIILRPEWEARLEPNCYGFSASLAIKQAIIKAYSILTQNQIYKNSTVLVGNLNNWIPKLETSFILKKSNYTGTLKKYLSSVCTRSLFSSSSSLINKKFQFIDITGFPYNSIALLFANIVFYGLEMSVAWQTNSNQCNCKEDNIRHIRTIVCSDHFLIIFPDTNINDITVVINVIRSFFASLGLILQDSSLSVESIHDGFDFLGFNFKRHRNKEAWNNEKTKLILKPTSNNIKKHLLSMRYCLYHKDRLNRWRANAQMTQYDVINQLNPIIKEFTTYYQDLIPSSVLKTLDRTLNEFIYRYAIKKYKSNRSQKWNNNWTTIVNGKKVIAYKNETKVGYQLLFLHYNKATYLS</sequence>
<dbReference type="Pfam" id="PF08388">
    <property type="entry name" value="GIIM"/>
    <property type="match status" value="1"/>
</dbReference>
<dbReference type="RefSeq" id="YP_009297325.1">
    <property type="nucleotide sequence ID" value="NC_031176.2"/>
</dbReference>
<organism evidence="2">
    <name type="scientific">Erythrotrichia carnea</name>
    <dbReference type="NCBI Taxonomy" id="35151"/>
    <lineage>
        <taxon>Eukaryota</taxon>
        <taxon>Rhodophyta</taxon>
        <taxon>Compsopogonophyceae</taxon>
        <taxon>Erythropeltidales</taxon>
        <taxon>Erythrotrichiaceae</taxon>
        <taxon>Erythrotrichia</taxon>
    </lineage>
</organism>
<dbReference type="PANTHER" id="PTHR34047">
    <property type="entry name" value="NUCLEAR INTRON MATURASE 1, MITOCHONDRIAL-RELATED"/>
    <property type="match status" value="1"/>
</dbReference>
<keyword evidence="2" id="KW-0934">Plastid</keyword>
<dbReference type="InterPro" id="IPR043502">
    <property type="entry name" value="DNA/RNA_pol_sf"/>
</dbReference>
<name>A0A1C9CE45_9RHOD</name>
<dbReference type="InterPro" id="IPR051083">
    <property type="entry name" value="GrpII_Intron_Splice-Mob/Def"/>
</dbReference>
<protein>
    <submittedName>
        <fullName evidence="2">Maturase</fullName>
    </submittedName>
</protein>
<dbReference type="SUPFAM" id="SSF56672">
    <property type="entry name" value="DNA/RNA polymerases"/>
    <property type="match status" value="1"/>
</dbReference>
<dbReference type="GeneID" id="29073842"/>
<feature type="domain" description="Group II intron maturase-specific" evidence="1">
    <location>
        <begin position="369"/>
        <end position="438"/>
    </location>
</feature>
<evidence type="ECO:0000259" key="1">
    <source>
        <dbReference type="Pfam" id="PF08388"/>
    </source>
</evidence>
<gene>
    <name evidence="2" type="primary">mat</name>
    <name evidence="2" type="ORF">Eryt_002</name>
</gene>
<proteinExistence type="predicted"/>
<reference evidence="2" key="2">
    <citation type="submission" date="2017-07" db="EMBL/GenBank/DDBJ databases">
        <authorList>
            <person name="Sun Z.S."/>
            <person name="Albrecht U."/>
            <person name="Echele G."/>
            <person name="Lee C.C."/>
        </authorList>
    </citation>
    <scope>NUCLEOTIDE SEQUENCE</scope>
</reference>
<dbReference type="AlphaFoldDB" id="A0A1C9CE45"/>
<dbReference type="InterPro" id="IPR013597">
    <property type="entry name" value="Mat_intron_G2"/>
</dbReference>
<geneLocation type="plastid" evidence="2"/>
<accession>A0A1C9CE45</accession>
<evidence type="ECO:0000313" key="2">
    <source>
        <dbReference type="EMBL" id="AOM66668.1"/>
    </source>
</evidence>
<dbReference type="EMBL" id="KX284721">
    <property type="protein sequence ID" value="AOM66668.1"/>
    <property type="molecule type" value="Genomic_DNA"/>
</dbReference>